<dbReference type="GO" id="GO:0016301">
    <property type="term" value="F:kinase activity"/>
    <property type="evidence" value="ECO:0007669"/>
    <property type="project" value="TreeGrafter"/>
</dbReference>
<name>A0A0R1MJ64_9LACO</name>
<accession>A0A0R1MJ64</accession>
<evidence type="ECO:0000256" key="1">
    <source>
        <dbReference type="PROSITE-ProRule" id="PRU00420"/>
    </source>
</evidence>
<dbReference type="STRING" id="1423759.FC92_GL001348"/>
<dbReference type="OrthoDB" id="7065254at2"/>
<dbReference type="PROSITE" id="PS51097">
    <property type="entry name" value="PTS_EIIA_TYPE_5"/>
    <property type="match status" value="1"/>
</dbReference>
<sequence>MLEAKVVEIGPEAISKDDPLMILFDETASVQLRRVSVVQHFIDLSSKKRNLKNLKKISIDNQVYEIKHIGELVQSNMEMIGHATLFFEPVPEEPQHSGIYLEPYKLPDVSVGSVIKYY</sequence>
<comment type="caution">
    <text evidence="2">The sequence shown here is derived from an EMBL/GenBank/DDBJ whole genome shotgun (WGS) entry which is preliminary data.</text>
</comment>
<dbReference type="GO" id="GO:0005737">
    <property type="term" value="C:cytoplasm"/>
    <property type="evidence" value="ECO:0007669"/>
    <property type="project" value="InterPro"/>
</dbReference>
<dbReference type="GO" id="GO:0009401">
    <property type="term" value="P:phosphoenolpyruvate-dependent sugar phosphotransferase system"/>
    <property type="evidence" value="ECO:0007669"/>
    <property type="project" value="InterPro"/>
</dbReference>
<dbReference type="Gene3D" id="2.40.33.40">
    <property type="entry name" value="Phosphotransferase system, glucitol/sorbitol-specific IIA component"/>
    <property type="match status" value="1"/>
</dbReference>
<comment type="caution">
    <text evidence="1">Lacks conserved residue(s) required for the propagation of feature annotation.</text>
</comment>
<dbReference type="PANTHER" id="PTHR40398">
    <property type="entry name" value="PTS SYSTEM GLUCITOL/SORBITOL-SPECIFIC EIIA COMPONENT"/>
    <property type="match status" value="1"/>
</dbReference>
<protein>
    <submittedName>
        <fullName evidence="2">PTS system, glucitol sorbitol-specific IIA component</fullName>
    </submittedName>
</protein>
<evidence type="ECO:0000313" key="2">
    <source>
        <dbReference type="EMBL" id="KRL07777.1"/>
    </source>
</evidence>
<reference evidence="2 3" key="1">
    <citation type="journal article" date="2015" name="Genome Announc.">
        <title>Expanding the biotechnology potential of lactobacilli through comparative genomics of 213 strains and associated genera.</title>
        <authorList>
            <person name="Sun Z."/>
            <person name="Harris H.M."/>
            <person name="McCann A."/>
            <person name="Guo C."/>
            <person name="Argimon S."/>
            <person name="Zhang W."/>
            <person name="Yang X."/>
            <person name="Jeffery I.B."/>
            <person name="Cooney J.C."/>
            <person name="Kagawa T.F."/>
            <person name="Liu W."/>
            <person name="Song Y."/>
            <person name="Salvetti E."/>
            <person name="Wrobel A."/>
            <person name="Rasinkangas P."/>
            <person name="Parkhill J."/>
            <person name="Rea M.C."/>
            <person name="O'Sullivan O."/>
            <person name="Ritari J."/>
            <person name="Douillard F.P."/>
            <person name="Paul Ross R."/>
            <person name="Yang R."/>
            <person name="Briner A.E."/>
            <person name="Felis G.E."/>
            <person name="de Vos W.M."/>
            <person name="Barrangou R."/>
            <person name="Klaenhammer T.R."/>
            <person name="Caufield P.W."/>
            <person name="Cui Y."/>
            <person name="Zhang H."/>
            <person name="O'Toole P.W."/>
        </authorList>
    </citation>
    <scope>NUCLEOTIDE SEQUENCE [LARGE SCALE GENOMIC DNA]</scope>
    <source>
        <strain evidence="2 3">DSM 19519</strain>
    </source>
</reference>
<dbReference type="InterPro" id="IPR004716">
    <property type="entry name" value="PTS_IIA_glucitol/sorbitol-sp"/>
</dbReference>
<dbReference type="RefSeq" id="WP_057868863.1">
    <property type="nucleotide sequence ID" value="NZ_AZDX01000004.1"/>
</dbReference>
<dbReference type="GeneID" id="98310637"/>
<gene>
    <name evidence="2" type="ORF">FC92_GL001348</name>
</gene>
<dbReference type="PANTHER" id="PTHR40398:SF1">
    <property type="entry name" value="PTS SYSTEM GLUCITOL_SORBITOL-SPECIFIC EIIA COMPONENT"/>
    <property type="match status" value="1"/>
</dbReference>
<dbReference type="AlphaFoldDB" id="A0A0R1MJ64"/>
<dbReference type="Pfam" id="PF03829">
    <property type="entry name" value="PTSIIA_gutA"/>
    <property type="match status" value="1"/>
</dbReference>
<dbReference type="SUPFAM" id="SSF141530">
    <property type="entry name" value="PTSIIA/GutA-like"/>
    <property type="match status" value="1"/>
</dbReference>
<dbReference type="EMBL" id="AZDX01000004">
    <property type="protein sequence ID" value="KRL07777.1"/>
    <property type="molecule type" value="Genomic_DNA"/>
</dbReference>
<dbReference type="GO" id="GO:0008982">
    <property type="term" value="F:protein-N(PI)-phosphohistidine-sugar phosphotransferase activity"/>
    <property type="evidence" value="ECO:0007669"/>
    <property type="project" value="InterPro"/>
</dbReference>
<evidence type="ECO:0000313" key="3">
    <source>
        <dbReference type="Proteomes" id="UP000051448"/>
    </source>
</evidence>
<dbReference type="PATRIC" id="fig|1423759.3.peg.1417"/>
<organism evidence="2 3">
    <name type="scientific">Liquorilactobacillus hordei DSM 19519</name>
    <dbReference type="NCBI Taxonomy" id="1423759"/>
    <lineage>
        <taxon>Bacteria</taxon>
        <taxon>Bacillati</taxon>
        <taxon>Bacillota</taxon>
        <taxon>Bacilli</taxon>
        <taxon>Lactobacillales</taxon>
        <taxon>Lactobacillaceae</taxon>
        <taxon>Liquorilactobacillus</taxon>
    </lineage>
</organism>
<dbReference type="InterPro" id="IPR036665">
    <property type="entry name" value="PTS_IIA_glucitol/sorbitol_sf"/>
</dbReference>
<proteinExistence type="predicted"/>
<keyword evidence="3" id="KW-1185">Reference proteome</keyword>
<dbReference type="Proteomes" id="UP000051448">
    <property type="component" value="Unassembled WGS sequence"/>
</dbReference>